<comment type="caution">
    <text evidence="2">The sequence shown here is derived from an EMBL/GenBank/DDBJ whole genome shotgun (WGS) entry which is preliminary data.</text>
</comment>
<dbReference type="AlphaFoldDB" id="A0A392R4F5"/>
<reference evidence="2 3" key="1">
    <citation type="journal article" date="2018" name="Front. Plant Sci.">
        <title>Red Clover (Trifolium pratense) and Zigzag Clover (T. medium) - A Picture of Genomic Similarities and Differences.</title>
        <authorList>
            <person name="Dluhosova J."/>
            <person name="Istvanek J."/>
            <person name="Nedelnik J."/>
            <person name="Repkova J."/>
        </authorList>
    </citation>
    <scope>NUCLEOTIDE SEQUENCE [LARGE SCALE GENOMIC DNA]</scope>
    <source>
        <strain evidence="3">cv. 10/8</strain>
        <tissue evidence="2">Leaf</tissue>
    </source>
</reference>
<accession>A0A392R4F5</accession>
<feature type="non-terminal residue" evidence="2">
    <location>
        <position position="1"/>
    </location>
</feature>
<dbReference type="EMBL" id="LXQA010181386">
    <property type="protein sequence ID" value="MCI30680.1"/>
    <property type="molecule type" value="Genomic_DNA"/>
</dbReference>
<name>A0A392R4F5_9FABA</name>
<protein>
    <submittedName>
        <fullName evidence="2">Uncharacterized protein</fullName>
    </submittedName>
</protein>
<feature type="compositionally biased region" description="Basic and acidic residues" evidence="1">
    <location>
        <begin position="60"/>
        <end position="73"/>
    </location>
</feature>
<feature type="region of interest" description="Disordered" evidence="1">
    <location>
        <begin position="37"/>
        <end position="95"/>
    </location>
</feature>
<sequence>AGKFGWKNAIAQLKLLNPDVELKTEGMGMLKEVRDGKIVPLPGYQSDSESEEEGGSAHMDGVERQGESAHEDDPSQPGDEQNQTEYRGVEDQPQM</sequence>
<evidence type="ECO:0000256" key="1">
    <source>
        <dbReference type="SAM" id="MobiDB-lite"/>
    </source>
</evidence>
<keyword evidence="3" id="KW-1185">Reference proteome</keyword>
<dbReference type="Proteomes" id="UP000265520">
    <property type="component" value="Unassembled WGS sequence"/>
</dbReference>
<evidence type="ECO:0000313" key="2">
    <source>
        <dbReference type="EMBL" id="MCI30680.1"/>
    </source>
</evidence>
<proteinExistence type="predicted"/>
<organism evidence="2 3">
    <name type="scientific">Trifolium medium</name>
    <dbReference type="NCBI Taxonomy" id="97028"/>
    <lineage>
        <taxon>Eukaryota</taxon>
        <taxon>Viridiplantae</taxon>
        <taxon>Streptophyta</taxon>
        <taxon>Embryophyta</taxon>
        <taxon>Tracheophyta</taxon>
        <taxon>Spermatophyta</taxon>
        <taxon>Magnoliopsida</taxon>
        <taxon>eudicotyledons</taxon>
        <taxon>Gunneridae</taxon>
        <taxon>Pentapetalae</taxon>
        <taxon>rosids</taxon>
        <taxon>fabids</taxon>
        <taxon>Fabales</taxon>
        <taxon>Fabaceae</taxon>
        <taxon>Papilionoideae</taxon>
        <taxon>50 kb inversion clade</taxon>
        <taxon>NPAAA clade</taxon>
        <taxon>Hologalegina</taxon>
        <taxon>IRL clade</taxon>
        <taxon>Trifolieae</taxon>
        <taxon>Trifolium</taxon>
    </lineage>
</organism>
<evidence type="ECO:0000313" key="3">
    <source>
        <dbReference type="Proteomes" id="UP000265520"/>
    </source>
</evidence>